<name>A0A9P7D7N9_9AGAM</name>
<dbReference type="Proteomes" id="UP000714275">
    <property type="component" value="Unassembled WGS sequence"/>
</dbReference>
<accession>A0A9P7D7N9</accession>
<gene>
    <name evidence="1" type="ORF">EV702DRAFT_1041804</name>
</gene>
<dbReference type="EMBL" id="JABBWD010000004">
    <property type="protein sequence ID" value="KAG1782088.1"/>
    <property type="molecule type" value="Genomic_DNA"/>
</dbReference>
<proteinExistence type="predicted"/>
<evidence type="ECO:0000313" key="2">
    <source>
        <dbReference type="Proteomes" id="UP000714275"/>
    </source>
</evidence>
<evidence type="ECO:0000313" key="1">
    <source>
        <dbReference type="EMBL" id="KAG1782088.1"/>
    </source>
</evidence>
<protein>
    <submittedName>
        <fullName evidence="1">Uncharacterized protein</fullName>
    </submittedName>
</protein>
<dbReference type="AlphaFoldDB" id="A0A9P7D7N9"/>
<sequence>MCKGIVVVSIVKLVDDFTALRSGFGIKTLRMKKTDEEDQFRPHPVSHLTGAKLAITCCMGCRRGQNKAQAAAVSAIPAASAAIPAAIHTAIPIPTAIPTAIPATIPAAIPATAAANATTFQHPRRQQLPVRYRISNAAHAGPDEGEVFDLNNVSGDEEELENLPAPAAMAPVGSNPSPLQTVTSTVRTDPLATGNLKQTKGPTDINHFYQIDPDTKRKTCIPCETLHEIDTTHKVMVYAGSTASSAPRTHAFTHHTELYLEAAEHFGWCIQIKDLNERLAEGWSLKTIREWLKKSPCTMQSLGPPLNKGIWRLAGSNLLTRRSNSGLHA</sequence>
<organism evidence="1 2">
    <name type="scientific">Suillus placidus</name>
    <dbReference type="NCBI Taxonomy" id="48579"/>
    <lineage>
        <taxon>Eukaryota</taxon>
        <taxon>Fungi</taxon>
        <taxon>Dikarya</taxon>
        <taxon>Basidiomycota</taxon>
        <taxon>Agaricomycotina</taxon>
        <taxon>Agaricomycetes</taxon>
        <taxon>Agaricomycetidae</taxon>
        <taxon>Boletales</taxon>
        <taxon>Suillineae</taxon>
        <taxon>Suillaceae</taxon>
        <taxon>Suillus</taxon>
    </lineage>
</organism>
<reference evidence="1" key="1">
    <citation type="journal article" date="2020" name="New Phytol.">
        <title>Comparative genomics reveals dynamic genome evolution in host specialist ectomycorrhizal fungi.</title>
        <authorList>
            <person name="Lofgren L.A."/>
            <person name="Nguyen N.H."/>
            <person name="Vilgalys R."/>
            <person name="Ruytinx J."/>
            <person name="Liao H.L."/>
            <person name="Branco S."/>
            <person name="Kuo A."/>
            <person name="LaButti K."/>
            <person name="Lipzen A."/>
            <person name="Andreopoulos W."/>
            <person name="Pangilinan J."/>
            <person name="Riley R."/>
            <person name="Hundley H."/>
            <person name="Na H."/>
            <person name="Barry K."/>
            <person name="Grigoriev I.V."/>
            <person name="Stajich J.E."/>
            <person name="Kennedy P.G."/>
        </authorList>
    </citation>
    <scope>NUCLEOTIDE SEQUENCE</scope>
    <source>
        <strain evidence="1">DOB743</strain>
    </source>
</reference>
<dbReference type="OrthoDB" id="2685925at2759"/>
<keyword evidence="2" id="KW-1185">Reference proteome</keyword>
<comment type="caution">
    <text evidence="1">The sequence shown here is derived from an EMBL/GenBank/DDBJ whole genome shotgun (WGS) entry which is preliminary data.</text>
</comment>